<sequence>MLRGQQFGIGLLGCRHGGAEIDLSDLRSDLLRHCLVLTFDEVDVPLMDMSERQLALVSSTVLQIEPALRS</sequence>
<keyword evidence="2" id="KW-1185">Reference proteome</keyword>
<reference evidence="1" key="1">
    <citation type="submission" date="2022-03" db="EMBL/GenBank/DDBJ databases">
        <authorList>
            <person name="Brunel B."/>
        </authorList>
    </citation>
    <scope>NUCLEOTIDE SEQUENCE</scope>
    <source>
        <strain evidence="1">STM4922sample</strain>
    </source>
</reference>
<evidence type="ECO:0000313" key="2">
    <source>
        <dbReference type="Proteomes" id="UP001152604"/>
    </source>
</evidence>
<evidence type="ECO:0000313" key="1">
    <source>
        <dbReference type="EMBL" id="CAH2399198.1"/>
    </source>
</evidence>
<dbReference type="EMBL" id="CAKXZS010000014">
    <property type="protein sequence ID" value="CAH2399198.1"/>
    <property type="molecule type" value="Genomic_DNA"/>
</dbReference>
<name>A0ABN8JNW3_9HYPH</name>
<evidence type="ECO:0008006" key="3">
    <source>
        <dbReference type="Google" id="ProtNLM"/>
    </source>
</evidence>
<protein>
    <recommendedName>
        <fullName evidence="3">Carrier domain-containing protein</fullName>
    </recommendedName>
</protein>
<organism evidence="1 2">
    <name type="scientific">Mesorhizobium ventifaucium</name>
    <dbReference type="NCBI Taxonomy" id="666020"/>
    <lineage>
        <taxon>Bacteria</taxon>
        <taxon>Pseudomonadati</taxon>
        <taxon>Pseudomonadota</taxon>
        <taxon>Alphaproteobacteria</taxon>
        <taxon>Hyphomicrobiales</taxon>
        <taxon>Phyllobacteriaceae</taxon>
        <taxon>Mesorhizobium</taxon>
    </lineage>
</organism>
<gene>
    <name evidence="1" type="ORF">MES4922_210146</name>
</gene>
<accession>A0ABN8JNW3</accession>
<comment type="caution">
    <text evidence="1">The sequence shown here is derived from an EMBL/GenBank/DDBJ whole genome shotgun (WGS) entry which is preliminary data.</text>
</comment>
<proteinExistence type="predicted"/>
<dbReference type="Proteomes" id="UP001152604">
    <property type="component" value="Unassembled WGS sequence"/>
</dbReference>